<keyword evidence="4" id="KW-0804">Transcription</keyword>
<evidence type="ECO:0000259" key="6">
    <source>
        <dbReference type="PROSITE" id="PS50937"/>
    </source>
</evidence>
<dbReference type="SMART" id="SM00871">
    <property type="entry name" value="AraC_E_bind"/>
    <property type="match status" value="1"/>
</dbReference>
<evidence type="ECO:0000256" key="1">
    <source>
        <dbReference type="ARBA" id="ARBA00022491"/>
    </source>
</evidence>
<keyword evidence="1" id="KW-0678">Repressor</keyword>
<dbReference type="SUPFAM" id="SSF46955">
    <property type="entry name" value="Putative DNA-binding domain"/>
    <property type="match status" value="1"/>
</dbReference>
<dbReference type="Gene3D" id="1.10.1660.10">
    <property type="match status" value="1"/>
</dbReference>
<dbReference type="PANTHER" id="PTHR30204:SF69">
    <property type="entry name" value="MERR-FAMILY TRANSCRIPTIONAL REGULATOR"/>
    <property type="match status" value="1"/>
</dbReference>
<dbReference type="InterPro" id="IPR000551">
    <property type="entry name" value="MerR-type_HTH_dom"/>
</dbReference>
<dbReference type="PANTHER" id="PTHR30204">
    <property type="entry name" value="REDOX-CYCLING DRUG-SENSING TRANSCRIPTIONAL ACTIVATOR SOXR"/>
    <property type="match status" value="1"/>
</dbReference>
<dbReference type="RefSeq" id="WP_160657672.1">
    <property type="nucleotide sequence ID" value="NZ_JBHRWU010000001.1"/>
</dbReference>
<dbReference type="Pfam" id="PF06445">
    <property type="entry name" value="GyrI-like"/>
    <property type="match status" value="1"/>
</dbReference>
<evidence type="ECO:0000256" key="3">
    <source>
        <dbReference type="ARBA" id="ARBA00023125"/>
    </source>
</evidence>
<keyword evidence="2" id="KW-0805">Transcription regulation</keyword>
<evidence type="ECO:0000313" key="8">
    <source>
        <dbReference type="Proteomes" id="UP000436284"/>
    </source>
</evidence>
<dbReference type="InterPro" id="IPR047057">
    <property type="entry name" value="MerR_fam"/>
</dbReference>
<dbReference type="InterPro" id="IPR009061">
    <property type="entry name" value="DNA-bd_dom_put_sf"/>
</dbReference>
<evidence type="ECO:0000313" key="7">
    <source>
        <dbReference type="EMBL" id="MXQ52034.1"/>
    </source>
</evidence>
<reference evidence="7 8" key="1">
    <citation type="submission" date="2019-12" db="EMBL/GenBank/DDBJ databases">
        <title>Salinicoccus cyprini sp. nov., isolated from gastro-intestinal tract of mirror carp, Cyprinus carpio var. specularis, collected from Gobind Sagar Reservoir, Himachal Pradesh, India.</title>
        <authorList>
            <person name="Talwar C."/>
            <person name="Singh A.K."/>
            <person name="Lal R."/>
            <person name="Negi R.K."/>
        </authorList>
    </citation>
    <scope>NUCLEOTIDE SEQUENCE [LARGE SCALE GENOMIC DNA]</scope>
    <source>
        <strain evidence="7 8">J-82</strain>
    </source>
</reference>
<dbReference type="CDD" id="cd01107">
    <property type="entry name" value="HTH_BmrR"/>
    <property type="match status" value="1"/>
</dbReference>
<protein>
    <submittedName>
        <fullName evidence="7">MerR family transcriptional regulator</fullName>
    </submittedName>
</protein>
<keyword evidence="3" id="KW-0238">DNA-binding</keyword>
<comment type="caution">
    <text evidence="7">The sequence shown here is derived from an EMBL/GenBank/DDBJ whole genome shotgun (WGS) entry which is preliminary data.</text>
</comment>
<evidence type="ECO:0000256" key="5">
    <source>
        <dbReference type="SAM" id="Coils"/>
    </source>
</evidence>
<keyword evidence="8" id="KW-1185">Reference proteome</keyword>
<dbReference type="GO" id="GO:0003700">
    <property type="term" value="F:DNA-binding transcription factor activity"/>
    <property type="evidence" value="ECO:0007669"/>
    <property type="project" value="InterPro"/>
</dbReference>
<name>A0A6N8U1U3_9STAP</name>
<dbReference type="SUPFAM" id="SSF55136">
    <property type="entry name" value="Probable bacterial effector-binding domain"/>
    <property type="match status" value="1"/>
</dbReference>
<feature type="domain" description="HTH merR-type" evidence="6">
    <location>
        <begin position="4"/>
        <end position="74"/>
    </location>
</feature>
<dbReference type="InterPro" id="IPR011256">
    <property type="entry name" value="Reg_factor_effector_dom_sf"/>
</dbReference>
<evidence type="ECO:0000256" key="4">
    <source>
        <dbReference type="ARBA" id="ARBA00023163"/>
    </source>
</evidence>
<dbReference type="SMART" id="SM00422">
    <property type="entry name" value="HTH_MERR"/>
    <property type="match status" value="1"/>
</dbReference>
<accession>A0A6N8U1U3</accession>
<gene>
    <name evidence="7" type="ORF">GQ671_12240</name>
</gene>
<keyword evidence="5" id="KW-0175">Coiled coil</keyword>
<proteinExistence type="predicted"/>
<evidence type="ECO:0000256" key="2">
    <source>
        <dbReference type="ARBA" id="ARBA00023015"/>
    </source>
</evidence>
<organism evidence="7 8">
    <name type="scientific">Salinicoccus hispanicus</name>
    <dbReference type="NCBI Taxonomy" id="157225"/>
    <lineage>
        <taxon>Bacteria</taxon>
        <taxon>Bacillati</taxon>
        <taxon>Bacillota</taxon>
        <taxon>Bacilli</taxon>
        <taxon>Bacillales</taxon>
        <taxon>Staphylococcaceae</taxon>
        <taxon>Salinicoccus</taxon>
    </lineage>
</organism>
<dbReference type="EMBL" id="WUUK01000005">
    <property type="protein sequence ID" value="MXQ52034.1"/>
    <property type="molecule type" value="Genomic_DNA"/>
</dbReference>
<feature type="coiled-coil region" evidence="5">
    <location>
        <begin position="81"/>
        <end position="115"/>
    </location>
</feature>
<sequence length="272" mass="31928">MKNKFSIGEMAKLHNTTIKTLHYYDKVGVLKPDYVESESGYRYYTTDQFEQLNTIQYLKELGFSLKEIKSHQDHRDIEGFLELLEKQQELTEIKIEELERVNLRFKNRIEDIKSAQKITELGTPFIKEVEERKVVRLMEKISSEPELEMSLRQLENLANRHSSIYIGGVGLTIECDKVKQQNFNEYNSIFILVEEEDVSGPLATTLPAGRHAYIYFRGDHTHSHFYYNILLDYIDDNGFQITGDSIERTIIDHYISNSKENHLTEIQIPIKR</sequence>
<dbReference type="InterPro" id="IPR029442">
    <property type="entry name" value="GyrI-like"/>
</dbReference>
<dbReference type="InterPro" id="IPR010499">
    <property type="entry name" value="AraC_E-bd"/>
</dbReference>
<dbReference type="PROSITE" id="PS50937">
    <property type="entry name" value="HTH_MERR_2"/>
    <property type="match status" value="1"/>
</dbReference>
<dbReference type="AlphaFoldDB" id="A0A6N8U1U3"/>
<dbReference type="Gene3D" id="3.20.80.10">
    <property type="entry name" value="Regulatory factor, effector binding domain"/>
    <property type="match status" value="1"/>
</dbReference>
<dbReference type="Proteomes" id="UP000436284">
    <property type="component" value="Unassembled WGS sequence"/>
</dbReference>
<dbReference type="Pfam" id="PF13411">
    <property type="entry name" value="MerR_1"/>
    <property type="match status" value="1"/>
</dbReference>
<dbReference type="OrthoDB" id="9773308at2"/>
<dbReference type="GO" id="GO:0003677">
    <property type="term" value="F:DNA binding"/>
    <property type="evidence" value="ECO:0007669"/>
    <property type="project" value="UniProtKB-KW"/>
</dbReference>